<keyword evidence="1" id="KW-0966">Cell projection</keyword>
<dbReference type="AlphaFoldDB" id="A0AB39HP72"/>
<keyword evidence="1" id="KW-0969">Cilium</keyword>
<gene>
    <name evidence="1" type="ORF">AB4Y30_05125</name>
</gene>
<sequence length="113" mass="13169">MKIENTSTQLFFYQTSLSVQAHNSNTKVLEDVYYKANVDPKENKNELDIKAKDSSNETFSSLQFKYHEELNEYYVAVIDPLTNEIIKEIPPKNMLDKYAVRVKYIGLLVDKRA</sequence>
<reference evidence="1" key="1">
    <citation type="submission" date="2024-07" db="EMBL/GenBank/DDBJ databases">
        <title>Halotolerant mesophilic bacterium Ornithinibacillus sp. 4-3, sp. nov., isolated from soil.</title>
        <authorList>
            <person name="Sidarenka A.V."/>
            <person name="Guliayeva D.E."/>
            <person name="Leanovich S.I."/>
            <person name="Hileuskaya K.S."/>
            <person name="Akhremchuk A.E."/>
            <person name="Sikolenko M.A."/>
            <person name="Valentovich L.N."/>
        </authorList>
    </citation>
    <scope>NUCLEOTIDE SEQUENCE</scope>
    <source>
        <strain evidence="1">4-3</strain>
    </source>
</reference>
<protein>
    <submittedName>
        <fullName evidence="1">Flagellar protein FlaG</fullName>
    </submittedName>
</protein>
<keyword evidence="1" id="KW-0282">Flagellum</keyword>
<dbReference type="RefSeq" id="WP_368654415.1">
    <property type="nucleotide sequence ID" value="NZ_CP162599.1"/>
</dbReference>
<proteinExistence type="predicted"/>
<dbReference type="InterPro" id="IPR035924">
    <property type="entry name" value="FlaG-like_sf"/>
</dbReference>
<accession>A0AB39HP72</accession>
<dbReference type="PANTHER" id="PTHR37166:SF1">
    <property type="entry name" value="PROTEIN FLAG"/>
    <property type="match status" value="1"/>
</dbReference>
<evidence type="ECO:0000313" key="1">
    <source>
        <dbReference type="EMBL" id="XDK33737.1"/>
    </source>
</evidence>
<dbReference type="EMBL" id="CP162599">
    <property type="protein sequence ID" value="XDK33737.1"/>
    <property type="molecule type" value="Genomic_DNA"/>
</dbReference>
<organism evidence="1">
    <name type="scientific">Ornithinibacillus sp. 4-3</name>
    <dbReference type="NCBI Taxonomy" id="3231488"/>
    <lineage>
        <taxon>Bacteria</taxon>
        <taxon>Bacillati</taxon>
        <taxon>Bacillota</taxon>
        <taxon>Bacilli</taxon>
        <taxon>Bacillales</taxon>
        <taxon>Bacillaceae</taxon>
        <taxon>Ornithinibacillus</taxon>
    </lineage>
</organism>
<dbReference type="SUPFAM" id="SSF160214">
    <property type="entry name" value="FlaG-like"/>
    <property type="match status" value="1"/>
</dbReference>
<dbReference type="Gene3D" id="3.30.160.170">
    <property type="entry name" value="FlaG-like"/>
    <property type="match status" value="1"/>
</dbReference>
<dbReference type="Pfam" id="PF03646">
    <property type="entry name" value="FlaG"/>
    <property type="match status" value="1"/>
</dbReference>
<dbReference type="InterPro" id="IPR005186">
    <property type="entry name" value="FlaG"/>
</dbReference>
<name>A0AB39HP72_9BACI</name>
<dbReference type="PANTHER" id="PTHR37166">
    <property type="entry name" value="PROTEIN FLAG"/>
    <property type="match status" value="1"/>
</dbReference>